<keyword evidence="11 19" id="KW-0460">Magnesium</keyword>
<evidence type="ECO:0000256" key="10">
    <source>
        <dbReference type="ARBA" id="ARBA00022692"/>
    </source>
</evidence>
<keyword evidence="13 19" id="KW-0472">Membrane</keyword>
<keyword evidence="10 19" id="KW-0812">Transmembrane</keyword>
<feature type="transmembrane region" description="Helical" evidence="19">
    <location>
        <begin position="140"/>
        <end position="162"/>
    </location>
</feature>
<organism evidence="20 21">
    <name type="scientific">Stomatobaculum longum</name>
    <dbReference type="NCBI Taxonomy" id="796942"/>
    <lineage>
        <taxon>Bacteria</taxon>
        <taxon>Bacillati</taxon>
        <taxon>Bacillota</taxon>
        <taxon>Clostridia</taxon>
        <taxon>Lachnospirales</taxon>
        <taxon>Lachnospiraceae</taxon>
        <taxon>Stomatobaculum</taxon>
    </lineage>
</organism>
<evidence type="ECO:0000256" key="2">
    <source>
        <dbReference type="ARBA" id="ARBA00004651"/>
    </source>
</evidence>
<dbReference type="PANTHER" id="PTHR34148">
    <property type="entry name" value="ADENOSYLCOBINAMIDE-GDP RIBAZOLETRANSFERASE"/>
    <property type="match status" value="1"/>
</dbReference>
<comment type="caution">
    <text evidence="20">The sequence shown here is derived from an EMBL/GenBank/DDBJ whole genome shotgun (WGS) entry which is preliminary data.</text>
</comment>
<comment type="catalytic activity">
    <reaction evidence="17 19">
        <text>alpha-ribazole + adenosylcob(III)inamide-GDP = adenosylcob(III)alamin + GMP + H(+)</text>
        <dbReference type="Rhea" id="RHEA:16049"/>
        <dbReference type="ChEBI" id="CHEBI:10329"/>
        <dbReference type="ChEBI" id="CHEBI:15378"/>
        <dbReference type="ChEBI" id="CHEBI:18408"/>
        <dbReference type="ChEBI" id="CHEBI:58115"/>
        <dbReference type="ChEBI" id="CHEBI:60487"/>
        <dbReference type="EC" id="2.7.8.26"/>
    </reaction>
</comment>
<evidence type="ECO:0000256" key="6">
    <source>
        <dbReference type="ARBA" id="ARBA00015850"/>
    </source>
</evidence>
<dbReference type="GeneID" id="86940174"/>
<keyword evidence="21" id="KW-1185">Reference proteome</keyword>
<evidence type="ECO:0000256" key="11">
    <source>
        <dbReference type="ARBA" id="ARBA00022842"/>
    </source>
</evidence>
<protein>
    <recommendedName>
        <fullName evidence="6 19">Adenosylcobinamide-GDP ribazoletransferase</fullName>
        <ecNumber evidence="5 19">2.7.8.26</ecNumber>
    </recommendedName>
    <alternativeName>
        <fullName evidence="16 19">Cobalamin synthase</fullName>
    </alternativeName>
    <alternativeName>
        <fullName evidence="15 19">Cobalamin-5'-phosphate synthase</fullName>
    </alternativeName>
</protein>
<comment type="pathway">
    <text evidence="3 19">Cofactor biosynthesis; adenosylcobalamin biosynthesis; adenosylcobalamin from cob(II)yrinate a,c-diamide: step 7/7.</text>
</comment>
<evidence type="ECO:0000256" key="1">
    <source>
        <dbReference type="ARBA" id="ARBA00001946"/>
    </source>
</evidence>
<evidence type="ECO:0000256" key="8">
    <source>
        <dbReference type="ARBA" id="ARBA00022573"/>
    </source>
</evidence>
<gene>
    <name evidence="19" type="primary">cobS</name>
    <name evidence="20" type="ORF">HMPREF9623_00382</name>
</gene>
<evidence type="ECO:0000256" key="4">
    <source>
        <dbReference type="ARBA" id="ARBA00010561"/>
    </source>
</evidence>
<feature type="transmembrane region" description="Helical" evidence="19">
    <location>
        <begin position="63"/>
        <end position="85"/>
    </location>
</feature>
<comment type="similarity">
    <text evidence="4 19">Belongs to the CobS family.</text>
</comment>
<dbReference type="RefSeq" id="WP_009532216.1">
    <property type="nucleotide sequence ID" value="NZ_JH590861.1"/>
</dbReference>
<dbReference type="HAMAP" id="MF_00719">
    <property type="entry name" value="CobS"/>
    <property type="match status" value="1"/>
</dbReference>
<dbReference type="Proteomes" id="UP000018466">
    <property type="component" value="Unassembled WGS sequence"/>
</dbReference>
<evidence type="ECO:0000256" key="14">
    <source>
        <dbReference type="ARBA" id="ARBA00025228"/>
    </source>
</evidence>
<dbReference type="EMBL" id="AGEL01000003">
    <property type="protein sequence ID" value="EHO18198.1"/>
    <property type="molecule type" value="Genomic_DNA"/>
</dbReference>
<comment type="catalytic activity">
    <reaction evidence="18 19">
        <text>alpha-ribazole 5'-phosphate + adenosylcob(III)inamide-GDP = adenosylcob(III)alamin 5'-phosphate + GMP + H(+)</text>
        <dbReference type="Rhea" id="RHEA:23560"/>
        <dbReference type="ChEBI" id="CHEBI:15378"/>
        <dbReference type="ChEBI" id="CHEBI:57918"/>
        <dbReference type="ChEBI" id="CHEBI:58115"/>
        <dbReference type="ChEBI" id="CHEBI:60487"/>
        <dbReference type="ChEBI" id="CHEBI:60493"/>
        <dbReference type="EC" id="2.7.8.26"/>
    </reaction>
</comment>
<keyword evidence="12 19" id="KW-1133">Transmembrane helix</keyword>
<dbReference type="EC" id="2.7.8.26" evidence="5 19"/>
<dbReference type="GO" id="GO:0005886">
    <property type="term" value="C:plasma membrane"/>
    <property type="evidence" value="ECO:0007669"/>
    <property type="project" value="UniProtKB-SubCell"/>
</dbReference>
<dbReference type="GO" id="GO:0008818">
    <property type="term" value="F:cobalamin 5'-phosphate synthase activity"/>
    <property type="evidence" value="ECO:0007669"/>
    <property type="project" value="UniProtKB-UniRule"/>
</dbReference>
<evidence type="ECO:0000256" key="16">
    <source>
        <dbReference type="ARBA" id="ARBA00032853"/>
    </source>
</evidence>
<evidence type="ECO:0000256" key="19">
    <source>
        <dbReference type="HAMAP-Rule" id="MF_00719"/>
    </source>
</evidence>
<keyword evidence="8 19" id="KW-0169">Cobalamin biosynthesis</keyword>
<keyword evidence="9 19" id="KW-0808">Transferase</keyword>
<keyword evidence="7 19" id="KW-1003">Cell membrane</keyword>
<comment type="function">
    <text evidence="14 19">Joins adenosylcobinamide-GDP and alpha-ribazole to generate adenosylcobalamin (Ado-cobalamin). Also synthesizes adenosylcobalamin 5'-phosphate from adenosylcobinamide-GDP and alpha-ribazole 5'-phosphate.</text>
</comment>
<accession>A0AA37DHC0</accession>
<evidence type="ECO:0000256" key="12">
    <source>
        <dbReference type="ARBA" id="ARBA00022989"/>
    </source>
</evidence>
<evidence type="ECO:0000256" key="7">
    <source>
        <dbReference type="ARBA" id="ARBA00022475"/>
    </source>
</evidence>
<evidence type="ECO:0000313" key="21">
    <source>
        <dbReference type="Proteomes" id="UP000018466"/>
    </source>
</evidence>
<feature type="transmembrane region" description="Helical" evidence="19">
    <location>
        <begin position="183"/>
        <end position="200"/>
    </location>
</feature>
<dbReference type="PANTHER" id="PTHR34148:SF1">
    <property type="entry name" value="ADENOSYLCOBINAMIDE-GDP RIBAZOLETRANSFERASE"/>
    <property type="match status" value="1"/>
</dbReference>
<proteinExistence type="inferred from homology"/>
<evidence type="ECO:0000256" key="17">
    <source>
        <dbReference type="ARBA" id="ARBA00048623"/>
    </source>
</evidence>
<evidence type="ECO:0000256" key="13">
    <source>
        <dbReference type="ARBA" id="ARBA00023136"/>
    </source>
</evidence>
<sequence>MKYLRAFCIAAAMYSRLPVPNVRWDEESKAMVLFFFPLLGVIEGGLLYGIARFLLLGRVSAPLSAFLMTAAPLLFTGGIHFDGFLDTVDALGSWKGKAEKLAILKDVHAGSAAVLQGGLLLLSVFASWETVFSSGAAVRLLPQVLCGFLLSRALSALSIFVLPNARGAGTVYDFTAEKQRQRGLGISLLYLFLGSGLLVLTGTWLTGFLILTAVLAAALYSACRARFSFGGMTGDLAGFLLTNCEAAAVFAAACISCLNSL</sequence>
<evidence type="ECO:0000256" key="3">
    <source>
        <dbReference type="ARBA" id="ARBA00004663"/>
    </source>
</evidence>
<evidence type="ECO:0000313" key="20">
    <source>
        <dbReference type="EMBL" id="EHO18198.1"/>
    </source>
</evidence>
<evidence type="ECO:0000256" key="15">
    <source>
        <dbReference type="ARBA" id="ARBA00032605"/>
    </source>
</evidence>
<evidence type="ECO:0000256" key="9">
    <source>
        <dbReference type="ARBA" id="ARBA00022679"/>
    </source>
</evidence>
<name>A0AA37DHC0_9FIRM</name>
<comment type="cofactor">
    <cofactor evidence="1 19">
        <name>Mg(2+)</name>
        <dbReference type="ChEBI" id="CHEBI:18420"/>
    </cofactor>
</comment>
<comment type="subcellular location">
    <subcellularLocation>
        <location evidence="2 19">Cell membrane</location>
        <topology evidence="2 19">Multi-pass membrane protein</topology>
    </subcellularLocation>
</comment>
<dbReference type="AlphaFoldDB" id="A0AA37DHC0"/>
<reference evidence="20 21" key="1">
    <citation type="submission" date="2011-10" db="EMBL/GenBank/DDBJ databases">
        <title>The Genome Sequence of Lachnospiraceae bacterium ACC2.</title>
        <authorList>
            <consortium name="The Broad Institute Genome Sequencing Platform"/>
            <person name="Earl A."/>
            <person name="Ward D."/>
            <person name="Feldgarden M."/>
            <person name="Gevers D."/>
            <person name="Sizova M."/>
            <person name="Hazen A."/>
            <person name="Epstein S."/>
            <person name="Young S.K."/>
            <person name="Zeng Q."/>
            <person name="Gargeya S."/>
            <person name="Fitzgerald M."/>
            <person name="Haas B."/>
            <person name="Abouelleil A."/>
            <person name="Alvarado L."/>
            <person name="Arachchi H.M."/>
            <person name="Berlin A."/>
            <person name="Brown A."/>
            <person name="Chapman S.B."/>
            <person name="Chen Z."/>
            <person name="Dunbar C."/>
            <person name="Freedman E."/>
            <person name="Gearin G."/>
            <person name="Goldberg J."/>
            <person name="Griggs A."/>
            <person name="Gujja S."/>
            <person name="Heiman D."/>
            <person name="Howarth C."/>
            <person name="Larson L."/>
            <person name="Lui A."/>
            <person name="MacDonald P.J.P."/>
            <person name="Montmayeur A."/>
            <person name="Murphy C."/>
            <person name="Neiman D."/>
            <person name="Pearson M."/>
            <person name="Priest M."/>
            <person name="Roberts A."/>
            <person name="Saif S."/>
            <person name="Shea T."/>
            <person name="Shenoy N."/>
            <person name="Sisk P."/>
            <person name="Stolte C."/>
            <person name="Sykes S."/>
            <person name="Wortman J."/>
            <person name="Nusbaum C."/>
            <person name="Birren B."/>
        </authorList>
    </citation>
    <scope>NUCLEOTIDE SEQUENCE [LARGE SCALE GENOMIC DNA]</scope>
    <source>
        <strain evidence="20 21">ACC2</strain>
    </source>
</reference>
<feature type="transmembrane region" description="Helical" evidence="19">
    <location>
        <begin position="206"/>
        <end position="223"/>
    </location>
</feature>
<dbReference type="Pfam" id="PF02654">
    <property type="entry name" value="CobS"/>
    <property type="match status" value="1"/>
</dbReference>
<dbReference type="GO" id="GO:0051073">
    <property type="term" value="F:adenosylcobinamide-GDP ribazoletransferase activity"/>
    <property type="evidence" value="ECO:0007669"/>
    <property type="project" value="UniProtKB-UniRule"/>
</dbReference>
<feature type="transmembrane region" description="Helical" evidence="19">
    <location>
        <begin position="30"/>
        <end position="51"/>
    </location>
</feature>
<dbReference type="InterPro" id="IPR003805">
    <property type="entry name" value="CobS"/>
</dbReference>
<dbReference type="GO" id="GO:0009236">
    <property type="term" value="P:cobalamin biosynthetic process"/>
    <property type="evidence" value="ECO:0007669"/>
    <property type="project" value="UniProtKB-UniRule"/>
</dbReference>
<evidence type="ECO:0000256" key="18">
    <source>
        <dbReference type="ARBA" id="ARBA00049504"/>
    </source>
</evidence>
<evidence type="ECO:0000256" key="5">
    <source>
        <dbReference type="ARBA" id="ARBA00013200"/>
    </source>
</evidence>